<dbReference type="GO" id="GO:0000398">
    <property type="term" value="P:mRNA splicing, via spliceosome"/>
    <property type="evidence" value="ECO:0007669"/>
    <property type="project" value="TreeGrafter"/>
</dbReference>
<comment type="caution">
    <text evidence="1">The sequence shown here is derived from an EMBL/GenBank/DDBJ whole genome shotgun (WGS) entry which is preliminary data.</text>
</comment>
<dbReference type="Pfam" id="PF07189">
    <property type="entry name" value="SF3b10"/>
    <property type="match status" value="1"/>
</dbReference>
<organism evidence="1 2">
    <name type="scientific">Smittium megazygosporum</name>
    <dbReference type="NCBI Taxonomy" id="133381"/>
    <lineage>
        <taxon>Eukaryota</taxon>
        <taxon>Fungi</taxon>
        <taxon>Fungi incertae sedis</taxon>
        <taxon>Zoopagomycota</taxon>
        <taxon>Kickxellomycotina</taxon>
        <taxon>Harpellomycetes</taxon>
        <taxon>Harpellales</taxon>
        <taxon>Legeriomycetaceae</taxon>
        <taxon>Smittium</taxon>
    </lineage>
</organism>
<dbReference type="InterPro" id="IPR009846">
    <property type="entry name" value="SF3b5/RDS3-10"/>
</dbReference>
<dbReference type="GO" id="GO:0005686">
    <property type="term" value="C:U2 snRNP"/>
    <property type="evidence" value="ECO:0007669"/>
    <property type="project" value="TreeGrafter"/>
</dbReference>
<dbReference type="STRING" id="133381.A0A2T9ZL65"/>
<keyword evidence="2" id="KW-1185">Reference proteome</keyword>
<reference evidence="1 2" key="1">
    <citation type="journal article" date="2018" name="MBio">
        <title>Comparative Genomics Reveals the Core Gene Toolbox for the Fungus-Insect Symbiosis.</title>
        <authorList>
            <person name="Wang Y."/>
            <person name="Stata M."/>
            <person name="Wang W."/>
            <person name="Stajich J.E."/>
            <person name="White M.M."/>
            <person name="Moncalvo J.M."/>
        </authorList>
    </citation>
    <scope>NUCLEOTIDE SEQUENCE [LARGE SCALE GENOMIC DNA]</scope>
    <source>
        <strain evidence="1 2">SC-DP-2</strain>
    </source>
</reference>
<protein>
    <recommendedName>
        <fullName evidence="3">Splicing factor subunit</fullName>
    </recommendedName>
</protein>
<dbReference type="EMBL" id="MBFS01000015">
    <property type="protein sequence ID" value="PVV05329.1"/>
    <property type="molecule type" value="Genomic_DNA"/>
</dbReference>
<evidence type="ECO:0000313" key="2">
    <source>
        <dbReference type="Proteomes" id="UP000245609"/>
    </source>
</evidence>
<dbReference type="Proteomes" id="UP000245609">
    <property type="component" value="Unassembled WGS sequence"/>
</dbReference>
<sequence>MDKFGMNNQTDHMFAKYVGTGNPDTTKHEWLVNQMRDTYAYIIGNSSLNTYVAISEGESRARVKFNCLEKMLFPAGPPPDSNIED</sequence>
<dbReference type="GO" id="GO:0071011">
    <property type="term" value="C:precatalytic spliceosome"/>
    <property type="evidence" value="ECO:0007669"/>
    <property type="project" value="TreeGrafter"/>
</dbReference>
<dbReference type="PANTHER" id="PTHR20978">
    <property type="entry name" value="SPLICING FACTOR 3B SUBUNIT 5"/>
    <property type="match status" value="1"/>
</dbReference>
<dbReference type="AlphaFoldDB" id="A0A2T9ZL65"/>
<evidence type="ECO:0008006" key="3">
    <source>
        <dbReference type="Google" id="ProtNLM"/>
    </source>
</evidence>
<dbReference type="PANTHER" id="PTHR20978:SF0">
    <property type="entry name" value="SPLICING FACTOR 3B SUBUNIT 5"/>
    <property type="match status" value="1"/>
</dbReference>
<name>A0A2T9ZL65_9FUNG</name>
<evidence type="ECO:0000313" key="1">
    <source>
        <dbReference type="EMBL" id="PVV05329.1"/>
    </source>
</evidence>
<gene>
    <name evidence="1" type="ORF">BB560_000161</name>
</gene>
<proteinExistence type="predicted"/>
<dbReference type="OrthoDB" id="274726at2759"/>
<accession>A0A2T9ZL65</accession>